<organism evidence="3 4">
    <name type="scientific">Xanthomonas rydalmerensis</name>
    <dbReference type="NCBI Taxonomy" id="3046274"/>
    <lineage>
        <taxon>Bacteria</taxon>
        <taxon>Pseudomonadati</taxon>
        <taxon>Pseudomonadota</taxon>
        <taxon>Gammaproteobacteria</taxon>
        <taxon>Lysobacterales</taxon>
        <taxon>Lysobacteraceae</taxon>
        <taxon>Xanthomonas</taxon>
    </lineage>
</organism>
<name>A0ABZ0JNZ8_9XANT</name>
<gene>
    <name evidence="3" type="ORF">QN243_03475</name>
</gene>
<evidence type="ECO:0000313" key="3">
    <source>
        <dbReference type="EMBL" id="WOS41543.1"/>
    </source>
</evidence>
<dbReference type="InterPro" id="IPR019251">
    <property type="entry name" value="DUF2231_TM"/>
</dbReference>
<evidence type="ECO:0000259" key="2">
    <source>
        <dbReference type="Pfam" id="PF09990"/>
    </source>
</evidence>
<feature type="transmembrane region" description="Helical" evidence="1">
    <location>
        <begin position="88"/>
        <end position="106"/>
    </location>
</feature>
<feature type="transmembrane region" description="Helical" evidence="1">
    <location>
        <begin position="52"/>
        <end position="76"/>
    </location>
</feature>
<keyword evidence="1" id="KW-0812">Transmembrane</keyword>
<sequence length="149" mass="16362">MHPQTAPAPRRSVVANALYGLLNPIPFGCFVAALIFDVVYARTGVILWTKAAAWLIAIGLVIAIVPRLINLVQVWITARRSALPVERLDFWLNLLAIVAAIFNSFVHSRDAYAVVPAGLWLSVVTVVLLAIGHVLIAIRRPLHEEYVHG</sequence>
<evidence type="ECO:0000256" key="1">
    <source>
        <dbReference type="SAM" id="Phobius"/>
    </source>
</evidence>
<dbReference type="Pfam" id="PF09990">
    <property type="entry name" value="DUF2231"/>
    <property type="match status" value="1"/>
</dbReference>
<accession>A0ABZ0JNZ8</accession>
<feature type="transmembrane region" description="Helical" evidence="1">
    <location>
        <begin position="118"/>
        <end position="138"/>
    </location>
</feature>
<evidence type="ECO:0000313" key="4">
    <source>
        <dbReference type="Proteomes" id="UP001302020"/>
    </source>
</evidence>
<dbReference type="InterPro" id="IPR016923">
    <property type="entry name" value="UCP029509"/>
</dbReference>
<keyword evidence="1" id="KW-1133">Transmembrane helix</keyword>
<protein>
    <recommendedName>
        <fullName evidence="2">DUF2231 domain-containing protein</fullName>
    </recommendedName>
</protein>
<proteinExistence type="predicted"/>
<keyword evidence="4" id="KW-1185">Reference proteome</keyword>
<dbReference type="RefSeq" id="WP_160966026.1">
    <property type="nucleotide sequence ID" value="NZ_CP126170.1"/>
</dbReference>
<dbReference type="EMBL" id="CP126172">
    <property type="protein sequence ID" value="WOS41543.1"/>
    <property type="molecule type" value="Genomic_DNA"/>
</dbReference>
<feature type="domain" description="DUF2231" evidence="2">
    <location>
        <begin position="24"/>
        <end position="131"/>
    </location>
</feature>
<keyword evidence="1" id="KW-0472">Membrane</keyword>
<feature type="transmembrane region" description="Helical" evidence="1">
    <location>
        <begin position="21"/>
        <end position="40"/>
    </location>
</feature>
<dbReference type="Proteomes" id="UP001302020">
    <property type="component" value="Chromosome"/>
</dbReference>
<dbReference type="PIRSF" id="PIRSF029509">
    <property type="entry name" value="UCP029509"/>
    <property type="match status" value="1"/>
</dbReference>
<reference evidence="3 4" key="1">
    <citation type="submission" date="2023-05" db="EMBL/GenBank/DDBJ databases">
        <title>Xanthomonas rydalmerenesis sp. nov., a novel Xanthomonas species isolated from Fragaria x ananassa.</title>
        <authorList>
            <person name="McKnight D.J.E."/>
            <person name="Wong-Bajracharya J."/>
            <person name="Okoh E.B."/>
            <person name="Snijders F."/>
            <person name="Lidbetter F."/>
            <person name="Webster J."/>
            <person name="Djordjevic S.P."/>
            <person name="Bogema D.R."/>
            <person name="Chapman T.A."/>
        </authorList>
    </citation>
    <scope>NUCLEOTIDE SEQUENCE [LARGE SCALE GENOMIC DNA]</scope>
    <source>
        <strain evidence="3 4">DAR34883</strain>
    </source>
</reference>